<dbReference type="InterPro" id="IPR041700">
    <property type="entry name" value="OMP_b-brl_3"/>
</dbReference>
<keyword evidence="1" id="KW-0732">Signal</keyword>
<dbReference type="InterPro" id="IPR039426">
    <property type="entry name" value="TonB-dep_rcpt-like"/>
</dbReference>
<proteinExistence type="predicted"/>
<dbReference type="Pfam" id="PF14905">
    <property type="entry name" value="OMP_b-brl_3"/>
    <property type="match status" value="1"/>
</dbReference>
<organism evidence="3 4">
    <name type="scientific">Candidatus Parabacteroides intestinipullorum</name>
    <dbReference type="NCBI Taxonomy" id="2838723"/>
    <lineage>
        <taxon>Bacteria</taxon>
        <taxon>Pseudomonadati</taxon>
        <taxon>Bacteroidota</taxon>
        <taxon>Bacteroidia</taxon>
        <taxon>Bacteroidales</taxon>
        <taxon>Tannerellaceae</taxon>
        <taxon>Parabacteroides</taxon>
    </lineage>
</organism>
<name>A0A9D1X6Q8_9BACT</name>
<dbReference type="GO" id="GO:0044718">
    <property type="term" value="P:siderophore transmembrane transport"/>
    <property type="evidence" value="ECO:0007669"/>
    <property type="project" value="TreeGrafter"/>
</dbReference>
<dbReference type="Proteomes" id="UP000886740">
    <property type="component" value="Unassembled WGS sequence"/>
</dbReference>
<dbReference type="PANTHER" id="PTHR30069:SF29">
    <property type="entry name" value="HEMOGLOBIN AND HEMOGLOBIN-HAPTOGLOBIN-BINDING PROTEIN 1-RELATED"/>
    <property type="match status" value="1"/>
</dbReference>
<protein>
    <submittedName>
        <fullName evidence="3">TonB-dependent receptor family protein</fullName>
    </submittedName>
</protein>
<accession>A0A9D1X6Q8</accession>
<dbReference type="SUPFAM" id="SSF56935">
    <property type="entry name" value="Porins"/>
    <property type="match status" value="1"/>
</dbReference>
<evidence type="ECO:0000256" key="1">
    <source>
        <dbReference type="ARBA" id="ARBA00022729"/>
    </source>
</evidence>
<reference evidence="3" key="2">
    <citation type="submission" date="2021-04" db="EMBL/GenBank/DDBJ databases">
        <authorList>
            <person name="Gilroy R."/>
        </authorList>
    </citation>
    <scope>NUCLEOTIDE SEQUENCE</scope>
    <source>
        <strain evidence="3">ChiGjej6B6-14162</strain>
    </source>
</reference>
<evidence type="ECO:0000313" key="3">
    <source>
        <dbReference type="EMBL" id="HIX73581.1"/>
    </source>
</evidence>
<evidence type="ECO:0000313" key="4">
    <source>
        <dbReference type="Proteomes" id="UP000886740"/>
    </source>
</evidence>
<sequence length="754" mass="84781">MILGLALAGVGPSVAQGIRGRVVNGQGEPLEAVSVVLQRRDSLFSFVDAVVTDSAGLFAFTDTVVPCRLVLGRLAYEGRTVDADSLLVGDIRLREAAIGLDEVSVVGDRPLVKAEAGRLSYDVAALTRDQVVSNVYEAIERLPGVSSGKDGLRLDGAPSLRVILNGKPTSMDAAQLEALLRATPVGRVERAEVMYSAPPEYHVRGAVINVVLRRSLAESFSGELSADYVNQYYNDGGLGGNFRYESPKVALDLLYKAAMDKSFSKIDLDSRHTLDGQTYEIRDDEEMRSKGWAHQARLALEYRPDDRNQLELAYYGRFEPLNRSEALTTGNYQASRLVKRDDSRLHNVSARYLSGFGLSLGGDYTYYNMANRQRMSVAYTDGRDVAFGLEGGQRVERYTFFADQKHRLPAGWNLGYGLSYAHARSRDSQVYGEVTGQIAATDLHSDLRERTADLYLSVDKRLRGGSSLSLSATGEYYRMGDYSRWAIYPRLSWLWSIAPGHLFQASLSSDKRYPDYWSMQATVNYLDGYSELHGTPGLRPSSVYALSGTYILRNKYLLTLFFNHQGDYFTQSPYQSTERLALIYKMRNWDYMRQYGLSLTLPLSVGEWYDTRLNLTGFRLRERCDDYFDIPFDRRKWVGVASWDNTLKICKNLSFEVNGRYQSGAIQGTFDIDPIFNLTLAAQWRFAAGRATLSILCDDLLETGFPVTSVRFKGQDLDMNNAFYNRSLTIRLVYRFGGYKAKEERAVDTSRFGH</sequence>
<keyword evidence="3" id="KW-0675">Receptor</keyword>
<evidence type="ECO:0000259" key="2">
    <source>
        <dbReference type="Pfam" id="PF14905"/>
    </source>
</evidence>
<feature type="domain" description="Outer membrane protein beta-barrel" evidence="2">
    <location>
        <begin position="358"/>
        <end position="734"/>
    </location>
</feature>
<dbReference type="AlphaFoldDB" id="A0A9D1X6Q8"/>
<dbReference type="GO" id="GO:0015344">
    <property type="term" value="F:siderophore uptake transmembrane transporter activity"/>
    <property type="evidence" value="ECO:0007669"/>
    <property type="project" value="TreeGrafter"/>
</dbReference>
<dbReference type="PANTHER" id="PTHR30069">
    <property type="entry name" value="TONB-DEPENDENT OUTER MEMBRANE RECEPTOR"/>
    <property type="match status" value="1"/>
</dbReference>
<dbReference type="InterPro" id="IPR008969">
    <property type="entry name" value="CarboxyPept-like_regulatory"/>
</dbReference>
<dbReference type="GO" id="GO:0009279">
    <property type="term" value="C:cell outer membrane"/>
    <property type="evidence" value="ECO:0007669"/>
    <property type="project" value="TreeGrafter"/>
</dbReference>
<comment type="caution">
    <text evidence="3">The sequence shown here is derived from an EMBL/GenBank/DDBJ whole genome shotgun (WGS) entry which is preliminary data.</text>
</comment>
<gene>
    <name evidence="3" type="ORF">H9977_00790</name>
</gene>
<dbReference type="EMBL" id="DXEL01000008">
    <property type="protein sequence ID" value="HIX73581.1"/>
    <property type="molecule type" value="Genomic_DNA"/>
</dbReference>
<dbReference type="SUPFAM" id="SSF49464">
    <property type="entry name" value="Carboxypeptidase regulatory domain-like"/>
    <property type="match status" value="1"/>
</dbReference>
<reference evidence="3" key="1">
    <citation type="journal article" date="2021" name="PeerJ">
        <title>Extensive microbial diversity within the chicken gut microbiome revealed by metagenomics and culture.</title>
        <authorList>
            <person name="Gilroy R."/>
            <person name="Ravi A."/>
            <person name="Getino M."/>
            <person name="Pursley I."/>
            <person name="Horton D.L."/>
            <person name="Alikhan N.F."/>
            <person name="Baker D."/>
            <person name="Gharbi K."/>
            <person name="Hall N."/>
            <person name="Watson M."/>
            <person name="Adriaenssens E.M."/>
            <person name="Foster-Nyarko E."/>
            <person name="Jarju S."/>
            <person name="Secka A."/>
            <person name="Antonio M."/>
            <person name="Oren A."/>
            <person name="Chaudhuri R.R."/>
            <person name="La Ragione R."/>
            <person name="Hildebrand F."/>
            <person name="Pallen M.J."/>
        </authorList>
    </citation>
    <scope>NUCLEOTIDE SEQUENCE</scope>
    <source>
        <strain evidence="3">ChiGjej6B6-14162</strain>
    </source>
</reference>